<proteinExistence type="predicted"/>
<evidence type="ECO:0000313" key="1">
    <source>
        <dbReference type="EMBL" id="BFP49480.1"/>
    </source>
</evidence>
<accession>A0AB33KDI6</accession>
<sequence>MNPQALPRDEVAAEAMQLLSLIPTPDEILVERVVTHRWAECDGTYDELVARRSQALAVLPSRQG</sequence>
<organism evidence="1">
    <name type="scientific">Kitasatospora sp. CMC57</name>
    <dbReference type="NCBI Taxonomy" id="3231513"/>
    <lineage>
        <taxon>Bacteria</taxon>
        <taxon>Bacillati</taxon>
        <taxon>Actinomycetota</taxon>
        <taxon>Actinomycetes</taxon>
        <taxon>Kitasatosporales</taxon>
        <taxon>Streptomycetaceae</taxon>
        <taxon>Kitasatospora</taxon>
    </lineage>
</organism>
<protein>
    <submittedName>
        <fullName evidence="1">Uncharacterized protein</fullName>
    </submittedName>
</protein>
<dbReference type="EMBL" id="AP035881">
    <property type="protein sequence ID" value="BFP49480.1"/>
    <property type="molecule type" value="Genomic_DNA"/>
</dbReference>
<gene>
    <name evidence="1" type="ORF">KCMC57_58480</name>
</gene>
<name>A0AB33KDI6_9ACTN</name>
<dbReference type="AlphaFoldDB" id="A0AB33KDI6"/>
<reference evidence="1" key="1">
    <citation type="submission" date="2024-07" db="EMBL/GenBank/DDBJ databases">
        <title>Complete genome sequences of cellulolytic bacteria, Kitasatospora sp. CMC57 and Streptomyces sp. CMC78, isolated from Japanese agricultural soil.</title>
        <authorList>
            <person name="Hashimoto T."/>
            <person name="Ito M."/>
            <person name="Iwamoto M."/>
            <person name="Fukahori D."/>
            <person name="Shoda T."/>
            <person name="Sakoda M."/>
            <person name="Morohoshi T."/>
            <person name="Mitsuboshi M."/>
            <person name="Nishizawa T."/>
        </authorList>
    </citation>
    <scope>NUCLEOTIDE SEQUENCE</scope>
    <source>
        <strain evidence="1">CMC57</strain>
    </source>
</reference>